<organism evidence="1">
    <name type="scientific">Anguilla anguilla</name>
    <name type="common">European freshwater eel</name>
    <name type="synonym">Muraena anguilla</name>
    <dbReference type="NCBI Taxonomy" id="7936"/>
    <lineage>
        <taxon>Eukaryota</taxon>
        <taxon>Metazoa</taxon>
        <taxon>Chordata</taxon>
        <taxon>Craniata</taxon>
        <taxon>Vertebrata</taxon>
        <taxon>Euteleostomi</taxon>
        <taxon>Actinopterygii</taxon>
        <taxon>Neopterygii</taxon>
        <taxon>Teleostei</taxon>
        <taxon>Anguilliformes</taxon>
        <taxon>Anguillidae</taxon>
        <taxon>Anguilla</taxon>
    </lineage>
</organism>
<proteinExistence type="predicted"/>
<accession>A0A0E9R8R9</accession>
<dbReference type="EMBL" id="GBXM01083078">
    <property type="protein sequence ID" value="JAH25499.1"/>
    <property type="molecule type" value="Transcribed_RNA"/>
</dbReference>
<name>A0A0E9R8R9_ANGAN</name>
<reference evidence="1" key="1">
    <citation type="submission" date="2014-11" db="EMBL/GenBank/DDBJ databases">
        <authorList>
            <person name="Amaro Gonzalez C."/>
        </authorList>
    </citation>
    <scope>NUCLEOTIDE SEQUENCE</scope>
</reference>
<protein>
    <submittedName>
        <fullName evidence="1">Uncharacterized protein</fullName>
    </submittedName>
</protein>
<evidence type="ECO:0000313" key="1">
    <source>
        <dbReference type="EMBL" id="JAH25499.1"/>
    </source>
</evidence>
<sequence length="62" mass="7086">MLIVSDWHPGTERVAEHLKVICYERFNILNMALFQSFGMSKLRLANGLALGTYPVLWSSRFG</sequence>
<reference evidence="1" key="2">
    <citation type="journal article" date="2015" name="Fish Shellfish Immunol.">
        <title>Early steps in the European eel (Anguilla anguilla)-Vibrio vulnificus interaction in the gills: Role of the RtxA13 toxin.</title>
        <authorList>
            <person name="Callol A."/>
            <person name="Pajuelo D."/>
            <person name="Ebbesson L."/>
            <person name="Teles M."/>
            <person name="MacKenzie S."/>
            <person name="Amaro C."/>
        </authorList>
    </citation>
    <scope>NUCLEOTIDE SEQUENCE</scope>
</reference>
<dbReference type="AlphaFoldDB" id="A0A0E9R8R9"/>